<comment type="caution">
    <text evidence="2">The sequence shown here is derived from an EMBL/GenBank/DDBJ whole genome shotgun (WGS) entry which is preliminary data.</text>
</comment>
<protein>
    <submittedName>
        <fullName evidence="2">Uncharacterized protein</fullName>
    </submittedName>
</protein>
<dbReference type="AlphaFoldDB" id="A0AAD6IJ01"/>
<accession>A0AAD6IJ01</accession>
<feature type="compositionally biased region" description="Polar residues" evidence="1">
    <location>
        <begin position="57"/>
        <end position="69"/>
    </location>
</feature>
<reference evidence="2" key="1">
    <citation type="journal article" date="2023" name="IMA Fungus">
        <title>Comparative genomic study of the Penicillium genus elucidates a diverse pangenome and 15 lateral gene transfer events.</title>
        <authorList>
            <person name="Petersen C."/>
            <person name="Sorensen T."/>
            <person name="Nielsen M.R."/>
            <person name="Sondergaard T.E."/>
            <person name="Sorensen J.L."/>
            <person name="Fitzpatrick D.A."/>
            <person name="Frisvad J.C."/>
            <person name="Nielsen K.L."/>
        </authorList>
    </citation>
    <scope>NUCLEOTIDE SEQUENCE</scope>
    <source>
        <strain evidence="2">IBT 15450</strain>
    </source>
</reference>
<evidence type="ECO:0000313" key="3">
    <source>
        <dbReference type="Proteomes" id="UP001219568"/>
    </source>
</evidence>
<evidence type="ECO:0000256" key="1">
    <source>
        <dbReference type="SAM" id="MobiDB-lite"/>
    </source>
</evidence>
<name>A0AAD6IJ01_PENCN</name>
<dbReference type="EMBL" id="JAQJZL010000003">
    <property type="protein sequence ID" value="KAJ6047917.1"/>
    <property type="molecule type" value="Genomic_DNA"/>
</dbReference>
<reference evidence="2" key="2">
    <citation type="submission" date="2023-01" db="EMBL/GenBank/DDBJ databases">
        <authorList>
            <person name="Petersen C."/>
        </authorList>
    </citation>
    <scope>NUCLEOTIDE SEQUENCE</scope>
    <source>
        <strain evidence="2">IBT 15450</strain>
    </source>
</reference>
<feature type="compositionally biased region" description="Basic and acidic residues" evidence="1">
    <location>
        <begin position="20"/>
        <end position="29"/>
    </location>
</feature>
<evidence type="ECO:0000313" key="2">
    <source>
        <dbReference type="EMBL" id="KAJ6047917.1"/>
    </source>
</evidence>
<organism evidence="2 3">
    <name type="scientific">Penicillium canescens</name>
    <dbReference type="NCBI Taxonomy" id="5083"/>
    <lineage>
        <taxon>Eukaryota</taxon>
        <taxon>Fungi</taxon>
        <taxon>Dikarya</taxon>
        <taxon>Ascomycota</taxon>
        <taxon>Pezizomycotina</taxon>
        <taxon>Eurotiomycetes</taxon>
        <taxon>Eurotiomycetidae</taxon>
        <taxon>Eurotiales</taxon>
        <taxon>Aspergillaceae</taxon>
        <taxon>Penicillium</taxon>
    </lineage>
</organism>
<feature type="compositionally biased region" description="Basic and acidic residues" evidence="1">
    <location>
        <begin position="1"/>
        <end position="11"/>
    </location>
</feature>
<gene>
    <name evidence="2" type="ORF">N7460_004064</name>
</gene>
<sequence>MSGEVNDRYQSDHIGIVQTEEMHRPEPPHTRTSTPKIEALSAESLSTTDLRTPPNTPFSSTPEGSTDTNTSRDDNGMLVAIEDLDLCFDGSS</sequence>
<proteinExistence type="predicted"/>
<dbReference type="Proteomes" id="UP001219568">
    <property type="component" value="Unassembled WGS sequence"/>
</dbReference>
<feature type="region of interest" description="Disordered" evidence="1">
    <location>
        <begin position="1"/>
        <end position="77"/>
    </location>
</feature>
<keyword evidence="3" id="KW-1185">Reference proteome</keyword>